<organism evidence="2">
    <name type="scientific">Halobacterium sp. NMX12-1</name>
    <dbReference type="NCBI Taxonomy" id="3166650"/>
    <lineage>
        <taxon>Archaea</taxon>
        <taxon>Methanobacteriati</taxon>
        <taxon>Methanobacteriota</taxon>
        <taxon>Stenosarchaea group</taxon>
        <taxon>Halobacteria</taxon>
        <taxon>Halobacteriales</taxon>
        <taxon>Halobacteriaceae</taxon>
        <taxon>Halobacterium</taxon>
    </lineage>
</organism>
<dbReference type="PANTHER" id="PTHR43229:SF2">
    <property type="entry name" value="NODULATION PROTEIN J"/>
    <property type="match status" value="1"/>
</dbReference>
<feature type="transmembrane region" description="Helical" evidence="1">
    <location>
        <begin position="80"/>
        <end position="100"/>
    </location>
</feature>
<dbReference type="InterPro" id="IPR051784">
    <property type="entry name" value="Nod_factor_ABC_transporter"/>
</dbReference>
<dbReference type="EMBL" id="CP159204">
    <property type="protein sequence ID" value="XCF17984.1"/>
    <property type="molecule type" value="Genomic_DNA"/>
</dbReference>
<keyword evidence="1" id="KW-0472">Membrane</keyword>
<dbReference type="RefSeq" id="WP_230891195.1">
    <property type="nucleotide sequence ID" value="NZ_CP159204.1"/>
</dbReference>
<sequence>MSAPTDDTGVGSDAAAVDTGVRGYGQFFRAAFRKKLLLLVRYPVNTISQFGTFLLVFFVVFYGGRAVAPAAISESIEGIIVGYLLWSMSITAYSGLSWGVTREAQWGTLEQLFMSPFGFGPVMVVKTVVNVLESFLWGAATLLVMMTVTGRWLTLDPLTVLPLGVLALAPAVGVGFVFGGLAIRFKRIENAFQLVQFVFIGLIAAPVAQYPLLKWLPLAQGSNLLRTAMQDGVALWNLPPAEIAILVVTGVGYLVAGYAAFHYCQRWARREGVMGHY</sequence>
<dbReference type="GeneID" id="91109131"/>
<reference evidence="2" key="1">
    <citation type="submission" date="2024-06" db="EMBL/GenBank/DDBJ databases">
        <title>Genome Sequence of an extremely halophilic archaeon isolated from Permian era halite, Salado Formation, Carlsbad, New Mexico: Halobacterium sp. strain NMX12-1.</title>
        <authorList>
            <person name="Sotoa L."/>
            <person name="DasSarma P."/>
            <person name="Anton B.P."/>
            <person name="Vincze T."/>
            <person name="Verma I."/>
            <person name="Eralp B."/>
            <person name="Powers D.W."/>
            <person name="Dozier B.L."/>
            <person name="Roberts R.J."/>
            <person name="DasSarma S."/>
        </authorList>
    </citation>
    <scope>NUCLEOTIDE SEQUENCE</scope>
    <source>
        <strain evidence="2">NMX12-1</strain>
    </source>
</reference>
<keyword evidence="1" id="KW-0812">Transmembrane</keyword>
<feature type="transmembrane region" description="Helical" evidence="1">
    <location>
        <begin position="47"/>
        <end position="68"/>
    </location>
</feature>
<name>A0AAU8CH92_9EURY</name>
<gene>
    <name evidence="2" type="ORF">ABSL23_08240</name>
</gene>
<keyword evidence="1" id="KW-1133">Transmembrane helix</keyword>
<protein>
    <submittedName>
        <fullName evidence="2">ABC transporter permease</fullName>
    </submittedName>
</protein>
<dbReference type="KEGG" id="hanx:ABSL23_08240"/>
<evidence type="ECO:0000313" key="2">
    <source>
        <dbReference type="EMBL" id="XCF17984.1"/>
    </source>
</evidence>
<evidence type="ECO:0000256" key="1">
    <source>
        <dbReference type="SAM" id="Phobius"/>
    </source>
</evidence>
<feature type="transmembrane region" description="Helical" evidence="1">
    <location>
        <begin position="160"/>
        <end position="182"/>
    </location>
</feature>
<feature type="transmembrane region" description="Helical" evidence="1">
    <location>
        <begin position="194"/>
        <end position="213"/>
    </location>
</feature>
<dbReference type="AlphaFoldDB" id="A0AAU8CH92"/>
<accession>A0AAU8CH92</accession>
<dbReference type="PANTHER" id="PTHR43229">
    <property type="entry name" value="NODULATION PROTEIN J"/>
    <property type="match status" value="1"/>
</dbReference>
<feature type="transmembrane region" description="Helical" evidence="1">
    <location>
        <begin position="243"/>
        <end position="261"/>
    </location>
</feature>
<proteinExistence type="predicted"/>